<protein>
    <submittedName>
        <fullName evidence="1">Uncharacterized protein</fullName>
    </submittedName>
</protein>
<reference evidence="1 2" key="1">
    <citation type="submission" date="2016-06" db="EMBL/GenBank/DDBJ databases">
        <title>Revisiting the taxonomy of the Elizabethkingia Genus based on Whole-Genome Sequencing, Optical Mapping, and MALDI-TOF.</title>
        <authorList>
            <person name="Nicholson A.C."/>
        </authorList>
    </citation>
    <scope>NUCLEOTIDE SEQUENCE [LARGE SCALE GENOMIC DNA]</scope>
    <source>
        <strain evidence="1 2">G4070</strain>
    </source>
</reference>
<gene>
    <name evidence="1" type="ORF">BAZ10_06445</name>
</gene>
<evidence type="ECO:0000313" key="1">
    <source>
        <dbReference type="EMBL" id="OPC63713.1"/>
    </source>
</evidence>
<dbReference type="EMBL" id="MAHX01000016">
    <property type="protein sequence ID" value="OPC63713.1"/>
    <property type="molecule type" value="Genomic_DNA"/>
</dbReference>
<name>A0A1T3MGE1_9FLAO</name>
<dbReference type="NCBIfam" id="NF038158">
    <property type="entry name" value="lant_leader_L1b"/>
    <property type="match status" value="1"/>
</dbReference>
<proteinExistence type="predicted"/>
<accession>A0A1T3MGE1</accession>
<comment type="caution">
    <text evidence="1">The sequence shown here is derived from an EMBL/GenBank/DDBJ whole genome shotgun (WGS) entry which is preliminary data.</text>
</comment>
<dbReference type="NCBIfam" id="NF038153">
    <property type="entry name" value="lant_leader_L1a"/>
    <property type="match status" value="1"/>
</dbReference>
<dbReference type="RefSeq" id="WP_078772321.1">
    <property type="nucleotide sequence ID" value="NZ_CBCSBR010000001.1"/>
</dbReference>
<dbReference type="InterPro" id="IPR058238">
    <property type="entry name" value="Lant_leader_dom"/>
</dbReference>
<organism evidence="1 2">
    <name type="scientific">Elizabethkingia occulta</name>
    <dbReference type="NCBI Taxonomy" id="1867263"/>
    <lineage>
        <taxon>Bacteria</taxon>
        <taxon>Pseudomonadati</taxon>
        <taxon>Bacteroidota</taxon>
        <taxon>Flavobacteriia</taxon>
        <taxon>Flavobacteriales</taxon>
        <taxon>Weeksellaceae</taxon>
        <taxon>Elizabethkingia</taxon>
    </lineage>
</organism>
<sequence length="91" mass="10102">MKKKKITKLEIRKEDILNLSQDESQQIIGGGGSILTVDFSQCPGNACDETERCNTNECTEEDCTYGDCTGSMLDCLPDFTSDCFTQDCDRT</sequence>
<evidence type="ECO:0000313" key="2">
    <source>
        <dbReference type="Proteomes" id="UP000190813"/>
    </source>
</evidence>
<keyword evidence="2" id="KW-1185">Reference proteome</keyword>
<dbReference type="AlphaFoldDB" id="A0A1T3MGE1"/>
<dbReference type="Proteomes" id="UP000190813">
    <property type="component" value="Unassembled WGS sequence"/>
</dbReference>